<dbReference type="InParanoid" id="D7FKG7"/>
<reference evidence="8 9" key="1">
    <citation type="journal article" date="2010" name="Nature">
        <title>The Ectocarpus genome and the independent evolution of multicellularity in brown algae.</title>
        <authorList>
            <person name="Cock J.M."/>
            <person name="Sterck L."/>
            <person name="Rouze P."/>
            <person name="Scornet D."/>
            <person name="Allen A.E."/>
            <person name="Amoutzias G."/>
            <person name="Anthouard V."/>
            <person name="Artiguenave F."/>
            <person name="Aury J.M."/>
            <person name="Badger J.H."/>
            <person name="Beszteri B."/>
            <person name="Billiau K."/>
            <person name="Bonnet E."/>
            <person name="Bothwell J.H."/>
            <person name="Bowler C."/>
            <person name="Boyen C."/>
            <person name="Brownlee C."/>
            <person name="Carrano C.J."/>
            <person name="Charrier B."/>
            <person name="Cho G.Y."/>
            <person name="Coelho S.M."/>
            <person name="Collen J."/>
            <person name="Corre E."/>
            <person name="Da Silva C."/>
            <person name="Delage L."/>
            <person name="Delaroque N."/>
            <person name="Dittami S.M."/>
            <person name="Doulbeau S."/>
            <person name="Elias M."/>
            <person name="Farnham G."/>
            <person name="Gachon C.M."/>
            <person name="Gschloessl B."/>
            <person name="Heesch S."/>
            <person name="Jabbari K."/>
            <person name="Jubin C."/>
            <person name="Kawai H."/>
            <person name="Kimura K."/>
            <person name="Kloareg B."/>
            <person name="Kupper F.C."/>
            <person name="Lang D."/>
            <person name="Le Bail A."/>
            <person name="Leblanc C."/>
            <person name="Lerouge P."/>
            <person name="Lohr M."/>
            <person name="Lopez P.J."/>
            <person name="Martens C."/>
            <person name="Maumus F."/>
            <person name="Michel G."/>
            <person name="Miranda-Saavedra D."/>
            <person name="Morales J."/>
            <person name="Moreau H."/>
            <person name="Motomura T."/>
            <person name="Nagasato C."/>
            <person name="Napoli C.A."/>
            <person name="Nelson D.R."/>
            <person name="Nyvall-Collen P."/>
            <person name="Peters A.F."/>
            <person name="Pommier C."/>
            <person name="Potin P."/>
            <person name="Poulain J."/>
            <person name="Quesneville H."/>
            <person name="Read B."/>
            <person name="Rensing S.A."/>
            <person name="Ritter A."/>
            <person name="Rousvoal S."/>
            <person name="Samanta M."/>
            <person name="Samson G."/>
            <person name="Schroeder D.C."/>
            <person name="Segurens B."/>
            <person name="Strittmatter M."/>
            <person name="Tonon T."/>
            <person name="Tregear J.W."/>
            <person name="Valentin K."/>
            <person name="von Dassow P."/>
            <person name="Yamagishi T."/>
            <person name="Van de Peer Y."/>
            <person name="Wincker P."/>
        </authorList>
    </citation>
    <scope>NUCLEOTIDE SEQUENCE [LARGE SCALE GENOMIC DNA]</scope>
    <source>
        <strain evidence="9">Ec32 / CCAP1310/4</strain>
    </source>
</reference>
<accession>D7FKG7</accession>
<dbReference type="Pfam" id="PF00719">
    <property type="entry name" value="Pyrophosphatase"/>
    <property type="match status" value="1"/>
</dbReference>
<feature type="signal peptide" evidence="7">
    <location>
        <begin position="1"/>
        <end position="20"/>
    </location>
</feature>
<dbReference type="STRING" id="2880.D7FKG7"/>
<dbReference type="GO" id="GO:0005737">
    <property type="term" value="C:cytoplasm"/>
    <property type="evidence" value="ECO:0007669"/>
    <property type="project" value="InterPro"/>
</dbReference>
<keyword evidence="4" id="KW-0479">Metal-binding</keyword>
<dbReference type="OrthoDB" id="1608002at2759"/>
<comment type="cofactor">
    <cofactor evidence="1">
        <name>Mg(2+)</name>
        <dbReference type="ChEBI" id="CHEBI:18420"/>
    </cofactor>
</comment>
<dbReference type="SUPFAM" id="SSF50324">
    <property type="entry name" value="Inorganic pyrophosphatase"/>
    <property type="match status" value="1"/>
</dbReference>
<dbReference type="Proteomes" id="UP000002630">
    <property type="component" value="Linkage Group LG26"/>
</dbReference>
<evidence type="ECO:0000256" key="6">
    <source>
        <dbReference type="ARBA" id="ARBA00022842"/>
    </source>
</evidence>
<dbReference type="OMA" id="GVWAMID"/>
<protein>
    <recommendedName>
        <fullName evidence="3">inorganic diphosphatase</fullName>
        <ecNumber evidence="3">3.6.1.1</ecNumber>
    </recommendedName>
</protein>
<evidence type="ECO:0000256" key="7">
    <source>
        <dbReference type="SAM" id="SignalP"/>
    </source>
</evidence>
<comment type="similarity">
    <text evidence="2">Belongs to the PPase family.</text>
</comment>
<feature type="chain" id="PRO_5003095290" description="inorganic diphosphatase" evidence="7">
    <location>
        <begin position="21"/>
        <end position="288"/>
    </location>
</feature>
<evidence type="ECO:0000256" key="3">
    <source>
        <dbReference type="ARBA" id="ARBA00012146"/>
    </source>
</evidence>
<keyword evidence="9" id="KW-1185">Reference proteome</keyword>
<dbReference type="FunCoup" id="D7FKG7">
    <property type="interactions" value="280"/>
</dbReference>
<evidence type="ECO:0000256" key="4">
    <source>
        <dbReference type="ARBA" id="ARBA00022723"/>
    </source>
</evidence>
<gene>
    <name evidence="8" type="primary">IPY</name>
    <name evidence="8" type="ORF">Esi_0144_0027</name>
</gene>
<dbReference type="CDD" id="cd00412">
    <property type="entry name" value="pyrophosphatase"/>
    <property type="match status" value="1"/>
</dbReference>
<evidence type="ECO:0000256" key="1">
    <source>
        <dbReference type="ARBA" id="ARBA00001946"/>
    </source>
</evidence>
<dbReference type="PROSITE" id="PS00387">
    <property type="entry name" value="PPASE"/>
    <property type="match status" value="1"/>
</dbReference>
<keyword evidence="6" id="KW-0460">Magnesium</keyword>
<dbReference type="Gene3D" id="3.90.80.10">
    <property type="entry name" value="Inorganic pyrophosphatase"/>
    <property type="match status" value="1"/>
</dbReference>
<name>D7FKG7_ECTSI</name>
<dbReference type="FunFam" id="3.90.80.10:FF:000007">
    <property type="entry name" value="Inorganic pyrophosphatase, mitochondrial"/>
    <property type="match status" value="1"/>
</dbReference>
<dbReference type="InterPro" id="IPR008162">
    <property type="entry name" value="Pyrophosphatase"/>
</dbReference>
<dbReference type="GO" id="GO:0000287">
    <property type="term" value="F:magnesium ion binding"/>
    <property type="evidence" value="ECO:0007669"/>
    <property type="project" value="InterPro"/>
</dbReference>
<evidence type="ECO:0000313" key="9">
    <source>
        <dbReference type="Proteomes" id="UP000002630"/>
    </source>
</evidence>
<dbReference type="AlphaFoldDB" id="D7FKG7"/>
<dbReference type="EMBL" id="FN649751">
    <property type="protein sequence ID" value="CBJ29369.1"/>
    <property type="molecule type" value="Genomic_DNA"/>
</dbReference>
<dbReference type="GO" id="GO:0006796">
    <property type="term" value="P:phosphate-containing compound metabolic process"/>
    <property type="evidence" value="ECO:0007669"/>
    <property type="project" value="InterPro"/>
</dbReference>
<sequence>MMVSGRAVATALCALGTTSAFTAPLAGFRAAKGVSRQVTRNVGRNLQMATVAETYDIKVKGEENTMDYRAFFHQGGKEISPWHDIPLKAGADTFNYICEIPKYSLAKMEIATKEPNNPIAQDTKKGKLRFYHGPIFWNYGYIPQTWEDPTVKHPELGVLGDGDPVDVVEIGSAKLASGTVKAIKPLGCLAMIDDGELDWKVIGIDVDDPLAKDLNDIADVEKLLPGYVSGIREWFRWYKTPDDKPLNAFGFDEKALNKEETMKVIDECNGHWKALVDGKTEAGKMWIK</sequence>
<dbReference type="eggNOG" id="KOG1626">
    <property type="taxonomic scope" value="Eukaryota"/>
</dbReference>
<dbReference type="GO" id="GO:0004427">
    <property type="term" value="F:inorganic diphosphate phosphatase activity"/>
    <property type="evidence" value="ECO:0007669"/>
    <property type="project" value="UniProtKB-EC"/>
</dbReference>
<dbReference type="InterPro" id="IPR036649">
    <property type="entry name" value="Pyrophosphatase_sf"/>
</dbReference>
<proteinExistence type="inferred from homology"/>
<dbReference type="PANTHER" id="PTHR10286">
    <property type="entry name" value="INORGANIC PYROPHOSPHATASE"/>
    <property type="match status" value="1"/>
</dbReference>
<evidence type="ECO:0000256" key="5">
    <source>
        <dbReference type="ARBA" id="ARBA00022801"/>
    </source>
</evidence>
<keyword evidence="5 8" id="KW-0378">Hydrolase</keyword>
<dbReference type="EMBL" id="FN648026">
    <property type="protein sequence ID" value="CBJ29369.1"/>
    <property type="molecule type" value="Genomic_DNA"/>
</dbReference>
<evidence type="ECO:0000313" key="8">
    <source>
        <dbReference type="EMBL" id="CBJ29369.1"/>
    </source>
</evidence>
<evidence type="ECO:0000256" key="2">
    <source>
        <dbReference type="ARBA" id="ARBA00006220"/>
    </source>
</evidence>
<organism evidence="8 9">
    <name type="scientific">Ectocarpus siliculosus</name>
    <name type="common">Brown alga</name>
    <name type="synonym">Conferva siliculosa</name>
    <dbReference type="NCBI Taxonomy" id="2880"/>
    <lineage>
        <taxon>Eukaryota</taxon>
        <taxon>Sar</taxon>
        <taxon>Stramenopiles</taxon>
        <taxon>Ochrophyta</taxon>
        <taxon>PX clade</taxon>
        <taxon>Phaeophyceae</taxon>
        <taxon>Ectocarpales</taxon>
        <taxon>Ectocarpaceae</taxon>
        <taxon>Ectocarpus</taxon>
    </lineage>
</organism>
<keyword evidence="7" id="KW-0732">Signal</keyword>
<dbReference type="EC" id="3.6.1.1" evidence="3"/>